<keyword evidence="10" id="KW-1185">Reference proteome</keyword>
<evidence type="ECO:0000256" key="3">
    <source>
        <dbReference type="ARBA" id="ARBA00022741"/>
    </source>
</evidence>
<protein>
    <recommendedName>
        <fullName evidence="5">medium-chain acyl-CoA ligase</fullName>
        <ecNumber evidence="5">6.2.1.2</ecNumber>
    </recommendedName>
</protein>
<dbReference type="GO" id="GO:0031956">
    <property type="term" value="F:medium-chain fatty acid-CoA ligase activity"/>
    <property type="evidence" value="ECO:0007669"/>
    <property type="project" value="UniProtKB-EC"/>
</dbReference>
<comment type="similarity">
    <text evidence="1">Belongs to the ATP-dependent AMP-binding enzyme family.</text>
</comment>
<dbReference type="GO" id="GO:0005524">
    <property type="term" value="F:ATP binding"/>
    <property type="evidence" value="ECO:0007669"/>
    <property type="project" value="UniProtKB-KW"/>
</dbReference>
<dbReference type="Pfam" id="PF00501">
    <property type="entry name" value="AMP-binding"/>
    <property type="match status" value="1"/>
</dbReference>
<feature type="domain" description="AMP-dependent synthetase/ligase" evidence="7">
    <location>
        <begin position="104"/>
        <end position="494"/>
    </location>
</feature>
<dbReference type="EC" id="6.2.1.2" evidence="5"/>
<dbReference type="GO" id="GO:0006633">
    <property type="term" value="P:fatty acid biosynthetic process"/>
    <property type="evidence" value="ECO:0007669"/>
    <property type="project" value="TreeGrafter"/>
</dbReference>
<dbReference type="SUPFAM" id="SSF56801">
    <property type="entry name" value="Acetyl-CoA synthetase-like"/>
    <property type="match status" value="1"/>
</dbReference>
<reference evidence="9 10" key="1">
    <citation type="submission" date="2015-12" db="EMBL/GenBank/DDBJ databases">
        <title>Dictyostelia acquired genes for synthesis and detection of signals that induce cell-type specialization by lateral gene transfer from prokaryotes.</title>
        <authorList>
            <person name="Gloeckner G."/>
            <person name="Schaap P."/>
        </authorList>
    </citation>
    <scope>NUCLEOTIDE SEQUENCE [LARGE SCALE GENOMIC DNA]</scope>
    <source>
        <strain evidence="9 10">TK</strain>
    </source>
</reference>
<dbReference type="GO" id="GO:0004321">
    <property type="term" value="F:fatty-acyl-CoA synthase activity"/>
    <property type="evidence" value="ECO:0007669"/>
    <property type="project" value="TreeGrafter"/>
</dbReference>
<evidence type="ECO:0000256" key="6">
    <source>
        <dbReference type="ARBA" id="ARBA00048477"/>
    </source>
</evidence>
<evidence type="ECO:0000256" key="5">
    <source>
        <dbReference type="ARBA" id="ARBA00039009"/>
    </source>
</evidence>
<dbReference type="CDD" id="cd05971">
    <property type="entry name" value="MACS_like_3"/>
    <property type="match status" value="1"/>
</dbReference>
<dbReference type="InterPro" id="IPR025110">
    <property type="entry name" value="AMP-bd_C"/>
</dbReference>
<evidence type="ECO:0000256" key="2">
    <source>
        <dbReference type="ARBA" id="ARBA00022598"/>
    </source>
</evidence>
<dbReference type="Gene3D" id="3.30.300.30">
    <property type="match status" value="1"/>
</dbReference>
<keyword evidence="2" id="KW-0436">Ligase</keyword>
<evidence type="ECO:0000313" key="9">
    <source>
        <dbReference type="EMBL" id="KYQ88439.1"/>
    </source>
</evidence>
<dbReference type="PANTHER" id="PTHR43605">
    <property type="entry name" value="ACYL-COENZYME A SYNTHETASE"/>
    <property type="match status" value="1"/>
</dbReference>
<dbReference type="InterPro" id="IPR049515">
    <property type="entry name" value="MACS_put"/>
</dbReference>
<gene>
    <name evidence="9" type="ORF">DLAC_11144</name>
</gene>
<dbReference type="FunFam" id="3.40.50.12780:FF:000063">
    <property type="entry name" value="Acetyl-coenzyme A synthetase"/>
    <property type="match status" value="1"/>
</dbReference>
<comment type="catalytic activity">
    <reaction evidence="6">
        <text>a medium-chain fatty acid + ATP + CoA = a medium-chain fatty acyl-CoA + AMP + diphosphate</text>
        <dbReference type="Rhea" id="RHEA:48340"/>
        <dbReference type="ChEBI" id="CHEBI:30616"/>
        <dbReference type="ChEBI" id="CHEBI:33019"/>
        <dbReference type="ChEBI" id="CHEBI:57287"/>
        <dbReference type="ChEBI" id="CHEBI:59558"/>
        <dbReference type="ChEBI" id="CHEBI:90546"/>
        <dbReference type="ChEBI" id="CHEBI:456215"/>
        <dbReference type="EC" id="6.2.1.2"/>
    </reaction>
    <physiologicalReaction direction="left-to-right" evidence="6">
        <dbReference type="Rhea" id="RHEA:48341"/>
    </physiologicalReaction>
</comment>
<dbReference type="InterPro" id="IPR000873">
    <property type="entry name" value="AMP-dep_synth/lig_dom"/>
</dbReference>
<dbReference type="PANTHER" id="PTHR43605:SF10">
    <property type="entry name" value="ACYL-COA SYNTHETASE MEDIUM CHAIN FAMILY MEMBER 3"/>
    <property type="match status" value="1"/>
</dbReference>
<keyword evidence="3" id="KW-0547">Nucleotide-binding</keyword>
<dbReference type="STRING" id="361077.A0A151Z3C0"/>
<dbReference type="FunFam" id="3.30.300.30:FF:000005">
    <property type="entry name" value="Acyl-coenzyme A synthetase ACSM5, mitochondrial"/>
    <property type="match status" value="1"/>
</dbReference>
<dbReference type="InParanoid" id="A0A151Z3C0"/>
<organism evidence="9 10">
    <name type="scientific">Tieghemostelium lacteum</name>
    <name type="common">Slime mold</name>
    <name type="synonym">Dictyostelium lacteum</name>
    <dbReference type="NCBI Taxonomy" id="361077"/>
    <lineage>
        <taxon>Eukaryota</taxon>
        <taxon>Amoebozoa</taxon>
        <taxon>Evosea</taxon>
        <taxon>Eumycetozoa</taxon>
        <taxon>Dictyostelia</taxon>
        <taxon>Dictyosteliales</taxon>
        <taxon>Raperosteliaceae</taxon>
        <taxon>Tieghemostelium</taxon>
    </lineage>
</organism>
<dbReference type="GO" id="GO:0006637">
    <property type="term" value="P:acyl-CoA metabolic process"/>
    <property type="evidence" value="ECO:0007669"/>
    <property type="project" value="TreeGrafter"/>
</dbReference>
<dbReference type="FunCoup" id="A0A151Z3C0">
    <property type="interactions" value="121"/>
</dbReference>
<dbReference type="EMBL" id="LODT01000051">
    <property type="protein sequence ID" value="KYQ88439.1"/>
    <property type="molecule type" value="Genomic_DNA"/>
</dbReference>
<evidence type="ECO:0000313" key="10">
    <source>
        <dbReference type="Proteomes" id="UP000076078"/>
    </source>
</evidence>
<sequence length="637" mass="71576">MNKIKIQSLLLRYSNRVYSNLNQLNSNSISCTISTSTCINNNKKNNNYNILNIINRNYSTYTFSDPNENFVHGKDYNEIYKNFKWNIPDHFNIGQEICDKHVHQNNGDKVAVKFIDENGQIKNYTFKQMQKDSNILALALGDYGIKRGDRVGVLLSQGIETVISHSALLRSGIISIPLFTLFGPEALEYRLSNSSSSCLMTDLENVKKLLPLLPTLKSLKKIIVFTTEQDKKNCDLEFTKSYEKLREQGTIVEWNDILSKYPGESYKGFKPVSTKADDPAVIIFTSGTTGNPKGCLHAHRVLIGHLPGVQLPQNLFPSNKSAKYVFYTPADWAWIGGLLDVLLPSLYYGVTVLAHRFPKFDPIKLAQLMIDHKVTTCFLPPTALKMMRQNPQVPSKGYSIISVGSGGESLGDELLDWGRETFNTTINEFYGQTEANLLVGNCSAIMKVKPGSMGKPIPGHQVNVIDKDGNILPDGVVGDIAVKRPDPVIFLKYWENDKATKSKFVGDWLVTGDLGKKDKDGYIWYTSRDDDLINSSGYRIGPSEIEHCLLRHPSVAISGVIGVPDALRGEVVKAYIVLKQSYKPTKELTVEIQEYVKKNLAAHEYPRLIEFIDQLPMTTTGKIIRKDLRELHKKSQK</sequence>
<dbReference type="Proteomes" id="UP000076078">
    <property type="component" value="Unassembled WGS sequence"/>
</dbReference>
<dbReference type="AlphaFoldDB" id="A0A151Z3C0"/>
<evidence type="ECO:0000259" key="8">
    <source>
        <dbReference type="Pfam" id="PF13193"/>
    </source>
</evidence>
<dbReference type="Gene3D" id="3.40.50.12780">
    <property type="entry name" value="N-terminal domain of ligase-like"/>
    <property type="match status" value="1"/>
</dbReference>
<feature type="domain" description="AMP-binding enzyme C-terminal" evidence="8">
    <location>
        <begin position="544"/>
        <end position="622"/>
    </location>
</feature>
<evidence type="ECO:0000256" key="4">
    <source>
        <dbReference type="ARBA" id="ARBA00022840"/>
    </source>
</evidence>
<evidence type="ECO:0000259" key="7">
    <source>
        <dbReference type="Pfam" id="PF00501"/>
    </source>
</evidence>
<keyword evidence="4" id="KW-0067">ATP-binding</keyword>
<dbReference type="InterPro" id="IPR042099">
    <property type="entry name" value="ANL_N_sf"/>
</dbReference>
<dbReference type="Pfam" id="PF13193">
    <property type="entry name" value="AMP-binding_C"/>
    <property type="match status" value="1"/>
</dbReference>
<dbReference type="InterPro" id="IPR020845">
    <property type="entry name" value="AMP-binding_CS"/>
</dbReference>
<dbReference type="OMA" id="HAWSNLF"/>
<dbReference type="InterPro" id="IPR051087">
    <property type="entry name" value="Mitochondrial_ACSM"/>
</dbReference>
<name>A0A151Z3C0_TIELA</name>
<evidence type="ECO:0000256" key="1">
    <source>
        <dbReference type="ARBA" id="ARBA00006432"/>
    </source>
</evidence>
<comment type="caution">
    <text evidence="9">The sequence shown here is derived from an EMBL/GenBank/DDBJ whole genome shotgun (WGS) entry which is preliminary data.</text>
</comment>
<dbReference type="PROSITE" id="PS00455">
    <property type="entry name" value="AMP_BINDING"/>
    <property type="match status" value="1"/>
</dbReference>
<accession>A0A151Z3C0</accession>
<dbReference type="OrthoDB" id="6614653at2759"/>
<proteinExistence type="inferred from homology"/>
<dbReference type="InterPro" id="IPR045851">
    <property type="entry name" value="AMP-bd_C_sf"/>
</dbReference>